<dbReference type="CDD" id="cd23509">
    <property type="entry name" value="Gnk2-like"/>
    <property type="match status" value="2"/>
</dbReference>
<keyword evidence="9" id="KW-0611">Plant defense</keyword>
<reference evidence="20" key="1">
    <citation type="submission" date="2023-07" db="EMBL/GenBank/DDBJ databases">
        <title>A chromosome-level genome assembly of Lolium multiflorum.</title>
        <authorList>
            <person name="Chen Y."/>
            <person name="Copetti D."/>
            <person name="Kolliker R."/>
            <person name="Studer B."/>
        </authorList>
    </citation>
    <scope>NUCLEOTIDE SEQUENCE</scope>
    <source>
        <strain evidence="20">02402/16</strain>
        <tissue evidence="20">Leaf</tissue>
    </source>
</reference>
<evidence type="ECO:0000313" key="20">
    <source>
        <dbReference type="EMBL" id="KAK1679921.1"/>
    </source>
</evidence>
<evidence type="ECO:0000256" key="2">
    <source>
        <dbReference type="ARBA" id="ARBA00022527"/>
    </source>
</evidence>
<evidence type="ECO:0000256" key="9">
    <source>
        <dbReference type="ARBA" id="ARBA00022821"/>
    </source>
</evidence>
<dbReference type="EMBL" id="JAUUTY010000002">
    <property type="protein sequence ID" value="KAK1679921.1"/>
    <property type="molecule type" value="Genomic_DNA"/>
</dbReference>
<keyword evidence="13" id="KW-1015">Disulfide bond</keyword>
<dbReference type="Proteomes" id="UP001231189">
    <property type="component" value="Unassembled WGS sequence"/>
</dbReference>
<dbReference type="InterPro" id="IPR038408">
    <property type="entry name" value="GNK2_sf"/>
</dbReference>
<evidence type="ECO:0000256" key="8">
    <source>
        <dbReference type="ARBA" id="ARBA00022777"/>
    </source>
</evidence>
<dbReference type="AlphaFoldDB" id="A0AAD8WVB3"/>
<dbReference type="InterPro" id="IPR017441">
    <property type="entry name" value="Protein_kinase_ATP_BS"/>
</dbReference>
<dbReference type="PROSITE" id="PS51473">
    <property type="entry name" value="GNK2"/>
    <property type="match status" value="2"/>
</dbReference>
<evidence type="ECO:0000259" key="18">
    <source>
        <dbReference type="PROSITE" id="PS50011"/>
    </source>
</evidence>
<evidence type="ECO:0000256" key="5">
    <source>
        <dbReference type="ARBA" id="ARBA00022729"/>
    </source>
</evidence>
<dbReference type="Pfam" id="PF01657">
    <property type="entry name" value="Stress-antifung"/>
    <property type="match status" value="2"/>
</dbReference>
<dbReference type="InterPro" id="IPR002902">
    <property type="entry name" value="GNK2"/>
</dbReference>
<feature type="domain" description="Protein kinase" evidence="18">
    <location>
        <begin position="354"/>
        <end position="625"/>
    </location>
</feature>
<keyword evidence="10 15" id="KW-0067">ATP-binding</keyword>
<feature type="transmembrane region" description="Helical" evidence="16">
    <location>
        <begin position="294"/>
        <end position="315"/>
    </location>
</feature>
<gene>
    <name evidence="20" type="ORF">QYE76_040769</name>
</gene>
<keyword evidence="2" id="KW-0723">Serine/threonine-protein kinase</keyword>
<dbReference type="FunFam" id="3.30.430.20:FF:000004">
    <property type="entry name" value="Receptor-like serine-threonine protein kinase"/>
    <property type="match status" value="1"/>
</dbReference>
<evidence type="ECO:0000256" key="16">
    <source>
        <dbReference type="SAM" id="Phobius"/>
    </source>
</evidence>
<dbReference type="InterPro" id="IPR008271">
    <property type="entry name" value="Ser/Thr_kinase_AS"/>
</dbReference>
<dbReference type="SUPFAM" id="SSF56112">
    <property type="entry name" value="Protein kinase-like (PK-like)"/>
    <property type="match status" value="1"/>
</dbReference>
<dbReference type="InterPro" id="IPR011009">
    <property type="entry name" value="Kinase-like_dom_sf"/>
</dbReference>
<dbReference type="GO" id="GO:0004674">
    <property type="term" value="F:protein serine/threonine kinase activity"/>
    <property type="evidence" value="ECO:0007669"/>
    <property type="project" value="UniProtKB-KW"/>
</dbReference>
<dbReference type="PROSITE" id="PS00108">
    <property type="entry name" value="PROTEIN_KINASE_ST"/>
    <property type="match status" value="1"/>
</dbReference>
<proteinExistence type="predicted"/>
<dbReference type="Gene3D" id="3.30.200.20">
    <property type="entry name" value="Phosphorylase Kinase, domain 1"/>
    <property type="match status" value="1"/>
</dbReference>
<accession>A0AAD8WVB3</accession>
<dbReference type="PANTHER" id="PTHR27002">
    <property type="entry name" value="RECEPTOR-LIKE SERINE/THREONINE-PROTEIN KINASE SD1-8"/>
    <property type="match status" value="1"/>
</dbReference>
<feature type="domain" description="Gnk2-homologous" evidence="19">
    <location>
        <begin position="38"/>
        <end position="143"/>
    </location>
</feature>
<evidence type="ECO:0000256" key="15">
    <source>
        <dbReference type="PROSITE-ProRule" id="PRU10141"/>
    </source>
</evidence>
<evidence type="ECO:0000259" key="19">
    <source>
        <dbReference type="PROSITE" id="PS51473"/>
    </source>
</evidence>
<keyword evidence="6" id="KW-0677">Repeat</keyword>
<keyword evidence="7 15" id="KW-0547">Nucleotide-binding</keyword>
<evidence type="ECO:0000256" key="10">
    <source>
        <dbReference type="ARBA" id="ARBA00022840"/>
    </source>
</evidence>
<evidence type="ECO:0000256" key="12">
    <source>
        <dbReference type="ARBA" id="ARBA00023136"/>
    </source>
</evidence>
<evidence type="ECO:0000256" key="13">
    <source>
        <dbReference type="ARBA" id="ARBA00023157"/>
    </source>
</evidence>
<comment type="subcellular location">
    <subcellularLocation>
        <location evidence="1">Membrane</location>
        <topology evidence="1">Single-pass membrane protein</topology>
    </subcellularLocation>
</comment>
<evidence type="ECO:0000256" key="1">
    <source>
        <dbReference type="ARBA" id="ARBA00004167"/>
    </source>
</evidence>
<dbReference type="CDD" id="cd14066">
    <property type="entry name" value="STKc_IRAK"/>
    <property type="match status" value="1"/>
</dbReference>
<evidence type="ECO:0000313" key="21">
    <source>
        <dbReference type="Proteomes" id="UP001231189"/>
    </source>
</evidence>
<dbReference type="PANTHER" id="PTHR27002:SF126">
    <property type="entry name" value="CYSTEINE-RICH RECEPTOR-LIKE PROTEIN KINASE 6"/>
    <property type="match status" value="1"/>
</dbReference>
<keyword evidence="3" id="KW-0808">Transferase</keyword>
<evidence type="ECO:0000256" key="7">
    <source>
        <dbReference type="ARBA" id="ARBA00022741"/>
    </source>
</evidence>
<dbReference type="FunFam" id="3.30.430.20:FF:000006">
    <property type="entry name" value="Receptor-like serine-threonine protein kinase"/>
    <property type="match status" value="1"/>
</dbReference>
<evidence type="ECO:0000256" key="14">
    <source>
        <dbReference type="ARBA" id="ARBA00023180"/>
    </source>
</evidence>
<dbReference type="Gene3D" id="3.30.430.20">
    <property type="entry name" value="Gnk2 domain, C-X8-C-X2-C motif"/>
    <property type="match status" value="2"/>
</dbReference>
<dbReference type="GO" id="GO:0005886">
    <property type="term" value="C:plasma membrane"/>
    <property type="evidence" value="ECO:0007669"/>
    <property type="project" value="TreeGrafter"/>
</dbReference>
<keyword evidence="5 17" id="KW-0732">Signal</keyword>
<feature type="binding site" evidence="15">
    <location>
        <position position="382"/>
    </location>
    <ligand>
        <name>ATP</name>
        <dbReference type="ChEBI" id="CHEBI:30616"/>
    </ligand>
</feature>
<dbReference type="GO" id="GO:0005524">
    <property type="term" value="F:ATP binding"/>
    <property type="evidence" value="ECO:0007669"/>
    <property type="project" value="UniProtKB-UniRule"/>
</dbReference>
<dbReference type="FunFam" id="1.10.510.10:FF:000129">
    <property type="entry name" value="cysteine-rich receptor-like protein kinase 10"/>
    <property type="match status" value="1"/>
</dbReference>
<comment type="caution">
    <text evidence="20">The sequence shown here is derived from an EMBL/GenBank/DDBJ whole genome shotgun (WGS) entry which is preliminary data.</text>
</comment>
<keyword evidence="12 16" id="KW-0472">Membrane</keyword>
<evidence type="ECO:0000256" key="3">
    <source>
        <dbReference type="ARBA" id="ARBA00022679"/>
    </source>
</evidence>
<keyword evidence="14" id="KW-0325">Glycoprotein</keyword>
<keyword evidence="21" id="KW-1185">Reference proteome</keyword>
<dbReference type="Pfam" id="PF07714">
    <property type="entry name" value="PK_Tyr_Ser-Thr"/>
    <property type="match status" value="1"/>
</dbReference>
<dbReference type="Gene3D" id="1.10.510.10">
    <property type="entry name" value="Transferase(Phosphotransferase) domain 1"/>
    <property type="match status" value="1"/>
</dbReference>
<keyword evidence="4 16" id="KW-0812">Transmembrane</keyword>
<evidence type="ECO:0000256" key="4">
    <source>
        <dbReference type="ARBA" id="ARBA00022692"/>
    </source>
</evidence>
<dbReference type="PROSITE" id="PS50011">
    <property type="entry name" value="PROTEIN_KINASE_DOM"/>
    <property type="match status" value="1"/>
</dbReference>
<keyword evidence="11 16" id="KW-1133">Transmembrane helix</keyword>
<organism evidence="20 21">
    <name type="scientific">Lolium multiflorum</name>
    <name type="common">Italian ryegrass</name>
    <name type="synonym">Lolium perenne subsp. multiflorum</name>
    <dbReference type="NCBI Taxonomy" id="4521"/>
    <lineage>
        <taxon>Eukaryota</taxon>
        <taxon>Viridiplantae</taxon>
        <taxon>Streptophyta</taxon>
        <taxon>Embryophyta</taxon>
        <taxon>Tracheophyta</taxon>
        <taxon>Spermatophyta</taxon>
        <taxon>Magnoliopsida</taxon>
        <taxon>Liliopsida</taxon>
        <taxon>Poales</taxon>
        <taxon>Poaceae</taxon>
        <taxon>BOP clade</taxon>
        <taxon>Pooideae</taxon>
        <taxon>Poodae</taxon>
        <taxon>Poeae</taxon>
        <taxon>Poeae Chloroplast Group 2 (Poeae type)</taxon>
        <taxon>Loliodinae</taxon>
        <taxon>Loliinae</taxon>
        <taxon>Lolium</taxon>
    </lineage>
</organism>
<protein>
    <recommendedName>
        <fullName evidence="22">Cysteine-rich receptor-like protein kinase 10</fullName>
    </recommendedName>
</protein>
<evidence type="ECO:0008006" key="22">
    <source>
        <dbReference type="Google" id="ProtNLM"/>
    </source>
</evidence>
<dbReference type="PROSITE" id="PS00107">
    <property type="entry name" value="PROTEIN_KINASE_ATP"/>
    <property type="match status" value="1"/>
</dbReference>
<dbReference type="SMART" id="SM00220">
    <property type="entry name" value="S_TKc"/>
    <property type="match status" value="1"/>
</dbReference>
<name>A0AAD8WVB3_LOLMU</name>
<feature type="signal peptide" evidence="17">
    <location>
        <begin position="1"/>
        <end position="31"/>
    </location>
</feature>
<sequence length="680" mass="75543">MAKPHRRFSRYLAGISATFLLAVLHAPLTAAEDEPPPWPTCGPYPSSGNYTQNSTYHANIDLLAASLPRNASSSPALYATGSVGDVPDIVYGQALCRGDVANASACESCVATAFRGAQQACPLYKDVMIFYDLCQLRFSNRNFLLDDDYIITTYTLQRSRLVGPQAFDAAVGLLVNATADHAVGDSSRRFGTGEEGFDDKRNPKIYALSQCAPDTTVDVCRTCLRRIIRQLRESFSGRTGGGIFGVWCNFRYEVYPFFSGRPLLQLPQFVESPPASAPPATGGGEKMRNRTVKVLAIVMPTIAVILVIPVVYFFCWRRRRPEADAFLPSTSEDIQHIDSLLLDLATLRVATDDFDERKMLGKGGFGMVYKGVLPDSQEIAVKRLGQTSRQGIGELKSELVLVAKLHHRNLVRLVGVCLEEDEKILVYEYMPNRSLDTIIFDFERKKELDWGKRFKIINGIARGLQYLHEDSQLKIVHRDLKASNVLLDLDYNPKISDFGLAKIFGGDQSVDVTHRIAGTYGYMAPEYAMRGQYSIKSDVFSFGVLVLEIVTGRRNSGSYNTEQDVDLLNLVWEHWTRGNVIELIDPSLSSHPPVDQILKCIHVGLLCVQRKPASRPAMSSVNIMFSSHTVRLPSLSRPAFCIQEVSVNESSTAYSETYPLTEKSTVMSSNEVSITELSPR</sequence>
<dbReference type="InterPro" id="IPR000719">
    <property type="entry name" value="Prot_kinase_dom"/>
</dbReference>
<feature type="chain" id="PRO_5041987486" description="Cysteine-rich receptor-like protein kinase 10" evidence="17">
    <location>
        <begin position="32"/>
        <end position="680"/>
    </location>
</feature>
<dbReference type="FunFam" id="3.30.200.20:FF:000142">
    <property type="entry name" value="Cysteine-rich receptor-like protein kinase 10"/>
    <property type="match status" value="1"/>
</dbReference>
<evidence type="ECO:0000256" key="6">
    <source>
        <dbReference type="ARBA" id="ARBA00022737"/>
    </source>
</evidence>
<evidence type="ECO:0000256" key="17">
    <source>
        <dbReference type="SAM" id="SignalP"/>
    </source>
</evidence>
<evidence type="ECO:0000256" key="11">
    <source>
        <dbReference type="ARBA" id="ARBA00022989"/>
    </source>
</evidence>
<dbReference type="GO" id="GO:0042742">
    <property type="term" value="P:defense response to bacterium"/>
    <property type="evidence" value="ECO:0007669"/>
    <property type="project" value="UniProtKB-ARBA"/>
</dbReference>
<keyword evidence="8" id="KW-0418">Kinase</keyword>
<feature type="domain" description="Gnk2-homologous" evidence="19">
    <location>
        <begin position="149"/>
        <end position="257"/>
    </location>
</feature>
<dbReference type="InterPro" id="IPR001245">
    <property type="entry name" value="Ser-Thr/Tyr_kinase_cat_dom"/>
</dbReference>